<organism evidence="1 2">
    <name type="scientific">Morus notabilis</name>
    <dbReference type="NCBI Taxonomy" id="981085"/>
    <lineage>
        <taxon>Eukaryota</taxon>
        <taxon>Viridiplantae</taxon>
        <taxon>Streptophyta</taxon>
        <taxon>Embryophyta</taxon>
        <taxon>Tracheophyta</taxon>
        <taxon>Spermatophyta</taxon>
        <taxon>Magnoliopsida</taxon>
        <taxon>eudicotyledons</taxon>
        <taxon>Gunneridae</taxon>
        <taxon>Pentapetalae</taxon>
        <taxon>rosids</taxon>
        <taxon>fabids</taxon>
        <taxon>Rosales</taxon>
        <taxon>Moraceae</taxon>
        <taxon>Moreae</taxon>
        <taxon>Morus</taxon>
    </lineage>
</organism>
<name>W9QXI2_9ROSA</name>
<reference evidence="2" key="1">
    <citation type="submission" date="2013-01" db="EMBL/GenBank/DDBJ databases">
        <title>Draft Genome Sequence of a Mulberry Tree, Morus notabilis C.K. Schneid.</title>
        <authorList>
            <person name="He N."/>
            <person name="Zhao S."/>
        </authorList>
    </citation>
    <scope>NUCLEOTIDE SEQUENCE</scope>
</reference>
<sequence length="100" mass="11476">MSSGVVQEPYLSQKAGDWEIGRCSKLKGLSPGIQHLTSLEDLEIGNCEELEVMIPLENNRRLRYLCLIGSHKLASLPEGLQWNKCNKYISCECWRLKCWH</sequence>
<dbReference type="EMBL" id="KE344341">
    <property type="protein sequence ID" value="EXB57293.1"/>
    <property type="molecule type" value="Genomic_DNA"/>
</dbReference>
<evidence type="ECO:0000313" key="2">
    <source>
        <dbReference type="Proteomes" id="UP000030645"/>
    </source>
</evidence>
<accession>W9QXI2</accession>
<protein>
    <recommendedName>
        <fullName evidence="3">Disease resistance protein</fullName>
    </recommendedName>
</protein>
<dbReference type="Proteomes" id="UP000030645">
    <property type="component" value="Unassembled WGS sequence"/>
</dbReference>
<dbReference type="Gene3D" id="3.80.10.10">
    <property type="entry name" value="Ribonuclease Inhibitor"/>
    <property type="match status" value="1"/>
</dbReference>
<evidence type="ECO:0008006" key="3">
    <source>
        <dbReference type="Google" id="ProtNLM"/>
    </source>
</evidence>
<gene>
    <name evidence="1" type="ORF">L484_011380</name>
</gene>
<dbReference type="SUPFAM" id="SSF52058">
    <property type="entry name" value="L domain-like"/>
    <property type="match status" value="1"/>
</dbReference>
<evidence type="ECO:0000313" key="1">
    <source>
        <dbReference type="EMBL" id="EXB57293.1"/>
    </source>
</evidence>
<proteinExistence type="predicted"/>
<keyword evidence="2" id="KW-1185">Reference proteome</keyword>
<dbReference type="InterPro" id="IPR032675">
    <property type="entry name" value="LRR_dom_sf"/>
</dbReference>
<dbReference type="AlphaFoldDB" id="W9QXI2"/>